<sequence length="124" mass="13933">MDVTTCHTLGAMEKNELVVVKRMCFEKLMDEESKKSLFCTSLVHNLLLCKIDELVPLKVSYGLPKAIPRRVSPNVRKVTCFIESCVQQIGSPRAEGYGQIKSLFVLFMEPTLEHASNTLDQDGD</sequence>
<evidence type="ECO:0000313" key="1">
    <source>
        <dbReference type="EMBL" id="EOY21400.1"/>
    </source>
</evidence>
<dbReference type="AlphaFoldDB" id="A0A061FV31"/>
<name>A0A061FV31_THECC</name>
<dbReference type="HOGENOM" id="CLU_2008082_0_0_1"/>
<organism evidence="1 2">
    <name type="scientific">Theobroma cacao</name>
    <name type="common">Cacao</name>
    <name type="synonym">Cocoa</name>
    <dbReference type="NCBI Taxonomy" id="3641"/>
    <lineage>
        <taxon>Eukaryota</taxon>
        <taxon>Viridiplantae</taxon>
        <taxon>Streptophyta</taxon>
        <taxon>Embryophyta</taxon>
        <taxon>Tracheophyta</taxon>
        <taxon>Spermatophyta</taxon>
        <taxon>Magnoliopsida</taxon>
        <taxon>eudicotyledons</taxon>
        <taxon>Gunneridae</taxon>
        <taxon>Pentapetalae</taxon>
        <taxon>rosids</taxon>
        <taxon>malvids</taxon>
        <taxon>Malvales</taxon>
        <taxon>Malvaceae</taxon>
        <taxon>Byttnerioideae</taxon>
        <taxon>Theobroma</taxon>
    </lineage>
</organism>
<reference evidence="1 2" key="1">
    <citation type="journal article" date="2013" name="Genome Biol.">
        <title>The genome sequence of the most widely cultivated cacao type and its use to identify candidate genes regulating pod color.</title>
        <authorList>
            <person name="Motamayor J.C."/>
            <person name="Mockaitis K."/>
            <person name="Schmutz J."/>
            <person name="Haiminen N."/>
            <person name="Iii D.L."/>
            <person name="Cornejo O."/>
            <person name="Findley S.D."/>
            <person name="Zheng P."/>
            <person name="Utro F."/>
            <person name="Royaert S."/>
            <person name="Saski C."/>
            <person name="Jenkins J."/>
            <person name="Podicheti R."/>
            <person name="Zhao M."/>
            <person name="Scheffler B.E."/>
            <person name="Stack J.C."/>
            <person name="Feltus F.A."/>
            <person name="Mustiga G.M."/>
            <person name="Amores F."/>
            <person name="Phillips W."/>
            <person name="Marelli J.P."/>
            <person name="May G.D."/>
            <person name="Shapiro H."/>
            <person name="Ma J."/>
            <person name="Bustamante C.D."/>
            <person name="Schnell R.J."/>
            <person name="Main D."/>
            <person name="Gilbert D."/>
            <person name="Parida L."/>
            <person name="Kuhn D.N."/>
        </authorList>
    </citation>
    <scope>NUCLEOTIDE SEQUENCE [LARGE SCALE GENOMIC DNA]</scope>
    <source>
        <strain evidence="2">cv. Matina 1-6</strain>
    </source>
</reference>
<evidence type="ECO:0000313" key="2">
    <source>
        <dbReference type="Proteomes" id="UP000026915"/>
    </source>
</evidence>
<keyword evidence="2" id="KW-1185">Reference proteome</keyword>
<proteinExistence type="predicted"/>
<accession>A0A061FV31</accession>
<gene>
    <name evidence="1" type="ORF">TCM_012914</name>
</gene>
<dbReference type="Gramene" id="EOY21400">
    <property type="protein sequence ID" value="EOY21400"/>
    <property type="gene ID" value="TCM_012914"/>
</dbReference>
<dbReference type="EMBL" id="CM001881">
    <property type="protein sequence ID" value="EOY21400.1"/>
    <property type="molecule type" value="Genomic_DNA"/>
</dbReference>
<protein>
    <submittedName>
        <fullName evidence="1">Uncharacterized protein</fullName>
    </submittedName>
</protein>
<dbReference type="Proteomes" id="UP000026915">
    <property type="component" value="Chromosome 3"/>
</dbReference>
<dbReference type="InParanoid" id="A0A061FV31"/>